<name>A0ACB8UK84_9APHY</name>
<accession>A0ACB8UK84</accession>
<reference evidence="1" key="1">
    <citation type="journal article" date="2021" name="Environ. Microbiol.">
        <title>Gene family expansions and transcriptome signatures uncover fungal adaptations to wood decay.</title>
        <authorList>
            <person name="Hage H."/>
            <person name="Miyauchi S."/>
            <person name="Viragh M."/>
            <person name="Drula E."/>
            <person name="Min B."/>
            <person name="Chaduli D."/>
            <person name="Navarro D."/>
            <person name="Favel A."/>
            <person name="Norest M."/>
            <person name="Lesage-Meessen L."/>
            <person name="Balint B."/>
            <person name="Merenyi Z."/>
            <person name="de Eugenio L."/>
            <person name="Morin E."/>
            <person name="Martinez A.T."/>
            <person name="Baldrian P."/>
            <person name="Stursova M."/>
            <person name="Martinez M.J."/>
            <person name="Novotny C."/>
            <person name="Magnuson J.K."/>
            <person name="Spatafora J.W."/>
            <person name="Maurice S."/>
            <person name="Pangilinan J."/>
            <person name="Andreopoulos W."/>
            <person name="LaButti K."/>
            <person name="Hundley H."/>
            <person name="Na H."/>
            <person name="Kuo A."/>
            <person name="Barry K."/>
            <person name="Lipzen A."/>
            <person name="Henrissat B."/>
            <person name="Riley R."/>
            <person name="Ahrendt S."/>
            <person name="Nagy L.G."/>
            <person name="Grigoriev I.V."/>
            <person name="Martin F."/>
            <person name="Rosso M.N."/>
        </authorList>
    </citation>
    <scope>NUCLEOTIDE SEQUENCE</scope>
    <source>
        <strain evidence="1">CBS 384.51</strain>
    </source>
</reference>
<evidence type="ECO:0000313" key="2">
    <source>
        <dbReference type="Proteomes" id="UP001055072"/>
    </source>
</evidence>
<evidence type="ECO:0000313" key="1">
    <source>
        <dbReference type="EMBL" id="KAI0094852.1"/>
    </source>
</evidence>
<organism evidence="1 2">
    <name type="scientific">Irpex rosettiformis</name>
    <dbReference type="NCBI Taxonomy" id="378272"/>
    <lineage>
        <taxon>Eukaryota</taxon>
        <taxon>Fungi</taxon>
        <taxon>Dikarya</taxon>
        <taxon>Basidiomycota</taxon>
        <taxon>Agaricomycotina</taxon>
        <taxon>Agaricomycetes</taxon>
        <taxon>Polyporales</taxon>
        <taxon>Irpicaceae</taxon>
        <taxon>Irpex</taxon>
    </lineage>
</organism>
<protein>
    <submittedName>
        <fullName evidence="1">IlvN-domain-containing protein</fullName>
    </submittedName>
</protein>
<dbReference type="Proteomes" id="UP001055072">
    <property type="component" value="Unassembled WGS sequence"/>
</dbReference>
<comment type="caution">
    <text evidence="1">The sequence shown here is derived from an EMBL/GenBank/DDBJ whole genome shotgun (WGS) entry which is preliminary data.</text>
</comment>
<gene>
    <name evidence="1" type="ORF">BDY19DRAFT_914946</name>
</gene>
<sequence length="341" mass="37447">MPSAKIYYDTDADLGVLSDKIVVFLGFGNQGAAQAQNLRDSGVPNDKIVIANRPDSYAEDAKSRGFNVEHDFPKAAKVADILFLLIPDQVQPRVFNEEFAPSLKPDVAIVVASGYNVYYKLLNFKPTQDVVMVAPRMIGSSVRSLFEKGKGFPCFVSVEQDGTHKGFPIALALSLAIGATKAGAIASSAREETAMDLFAEQALWPNIILLFKEAFGVLQEAGCSDEALCYEMWMSKEPAEIFERAAEEGFITQLKHHSTVSQYGQLNGALKLDGSTIRSHFKEILYNRVLNGKFQREFSAIEADLEKEGDANPLNKLYTEHGKSELGEAESRVRARLAGLL</sequence>
<dbReference type="EMBL" id="MU274900">
    <property type="protein sequence ID" value="KAI0094852.1"/>
    <property type="molecule type" value="Genomic_DNA"/>
</dbReference>
<keyword evidence="2" id="KW-1185">Reference proteome</keyword>
<proteinExistence type="predicted"/>